<evidence type="ECO:0000313" key="5">
    <source>
        <dbReference type="Proteomes" id="UP000184222"/>
    </source>
</evidence>
<dbReference type="KEGG" id="frx:F7310_08655"/>
<evidence type="ECO:0000256" key="1">
    <source>
        <dbReference type="ARBA" id="ARBA00006484"/>
    </source>
</evidence>
<organism evidence="4 5">
    <name type="scientific">Francisella uliginis</name>
    <dbReference type="NCBI Taxonomy" id="573570"/>
    <lineage>
        <taxon>Bacteria</taxon>
        <taxon>Pseudomonadati</taxon>
        <taxon>Pseudomonadota</taxon>
        <taxon>Gammaproteobacteria</taxon>
        <taxon>Thiotrichales</taxon>
        <taxon>Francisellaceae</taxon>
        <taxon>Francisella</taxon>
    </lineage>
</organism>
<dbReference type="Pfam" id="PF00106">
    <property type="entry name" value="adh_short"/>
    <property type="match status" value="1"/>
</dbReference>
<evidence type="ECO:0000313" key="4">
    <source>
        <dbReference type="EMBL" id="API87425.1"/>
    </source>
</evidence>
<dbReference type="PANTHER" id="PTHR44169">
    <property type="entry name" value="NADPH-DEPENDENT 1-ACYLDIHYDROXYACETONE PHOSPHATE REDUCTASE"/>
    <property type="match status" value="1"/>
</dbReference>
<comment type="similarity">
    <text evidence="1 3">Belongs to the short-chain dehydrogenases/reductases (SDR) family.</text>
</comment>
<gene>
    <name evidence="4" type="ORF">F7310_08655</name>
</gene>
<dbReference type="STRING" id="573570.F7310_08655"/>
<dbReference type="CDD" id="cd05374">
    <property type="entry name" value="17beta-HSD-like_SDR_c"/>
    <property type="match status" value="1"/>
</dbReference>
<keyword evidence="5" id="KW-1185">Reference proteome</keyword>
<dbReference type="PANTHER" id="PTHR44169:SF6">
    <property type="entry name" value="NADPH-DEPENDENT 1-ACYLDIHYDROXYACETONE PHOSPHATE REDUCTASE"/>
    <property type="match status" value="1"/>
</dbReference>
<dbReference type="EMBL" id="CP016796">
    <property type="protein sequence ID" value="API87425.1"/>
    <property type="molecule type" value="Genomic_DNA"/>
</dbReference>
<accession>A0A1L4BUA9</accession>
<dbReference type="RefSeq" id="WP_072713206.1">
    <property type="nucleotide sequence ID" value="NZ_CP016796.1"/>
</dbReference>
<proteinExistence type="inferred from homology"/>
<dbReference type="PRINTS" id="PR00081">
    <property type="entry name" value="GDHRDH"/>
</dbReference>
<dbReference type="SUPFAM" id="SSF51735">
    <property type="entry name" value="NAD(P)-binding Rossmann-fold domains"/>
    <property type="match status" value="1"/>
</dbReference>
<dbReference type="OrthoDB" id="9810734at2"/>
<dbReference type="Proteomes" id="UP000184222">
    <property type="component" value="Chromosome"/>
</dbReference>
<dbReference type="GO" id="GO:0016491">
    <property type="term" value="F:oxidoreductase activity"/>
    <property type="evidence" value="ECO:0007669"/>
    <property type="project" value="UniProtKB-KW"/>
</dbReference>
<evidence type="ECO:0000256" key="2">
    <source>
        <dbReference type="ARBA" id="ARBA00023002"/>
    </source>
</evidence>
<dbReference type="InterPro" id="IPR002347">
    <property type="entry name" value="SDR_fam"/>
</dbReference>
<dbReference type="Gene3D" id="3.40.50.720">
    <property type="entry name" value="NAD(P)-binding Rossmann-like Domain"/>
    <property type="match status" value="1"/>
</dbReference>
<dbReference type="InterPro" id="IPR036291">
    <property type="entry name" value="NAD(P)-bd_dom_sf"/>
</dbReference>
<dbReference type="PROSITE" id="PS00061">
    <property type="entry name" value="ADH_SHORT"/>
    <property type="match status" value="1"/>
</dbReference>
<sequence>MKKQSILITGCSHGGIGYATAAHLKELGHRVFASARKQKDVDALNSEGFETYLIDVTNYQSIDDALDDILAKTGGTLDIVFNNAGYGQAGAIEDIETKFLKEQFETNVFGLHYLTTKAMKIMRKQGYGKIIQHSSVLGLVSMKYRGAYNASKYAIEGLTDTMRLELQGSNIFITSLNTGPVTSKFRENSIKTIKNVDYENSAHKNNYDRILVRQNKPIPFNEPALSVAKVVEKIINTNKPKPRYYITKATWIMSIFKRILSTKTLDKVLAKY</sequence>
<dbReference type="AlphaFoldDB" id="A0A1L4BUA9"/>
<dbReference type="PRINTS" id="PR00080">
    <property type="entry name" value="SDRFAMILY"/>
</dbReference>
<name>A0A1L4BUA9_9GAMM</name>
<protein>
    <submittedName>
        <fullName evidence="4">Short-chain dehydrogenase</fullName>
    </submittedName>
</protein>
<dbReference type="InterPro" id="IPR020904">
    <property type="entry name" value="Sc_DH/Rdtase_CS"/>
</dbReference>
<evidence type="ECO:0000256" key="3">
    <source>
        <dbReference type="RuleBase" id="RU000363"/>
    </source>
</evidence>
<reference evidence="4 5" key="1">
    <citation type="journal article" date="2016" name="Appl. Environ. Microbiol.">
        <title>Whole genome relationships among Francisella bacteria of diverse origin define new species and provide specific regions for detection.</title>
        <authorList>
            <person name="Challacombe J.F."/>
            <person name="Petersen J.M."/>
            <person name="Gallegos-Graves V."/>
            <person name="Hodge D."/>
            <person name="Pillai S."/>
            <person name="Kuske C.R."/>
        </authorList>
    </citation>
    <scope>NUCLEOTIDE SEQUENCE [LARGE SCALE GENOMIC DNA]</scope>
    <source>
        <strain evidence="5">TX07-7310</strain>
    </source>
</reference>
<keyword evidence="2" id="KW-0560">Oxidoreductase</keyword>